<keyword evidence="3" id="KW-1185">Reference proteome</keyword>
<evidence type="ECO:0000313" key="3">
    <source>
        <dbReference type="Proteomes" id="UP000006671"/>
    </source>
</evidence>
<accession>D2VBL6</accession>
<dbReference type="GeneID" id="8859117"/>
<dbReference type="AlphaFoldDB" id="D2VBL6"/>
<dbReference type="InParanoid" id="D2VBL6"/>
<name>D2VBL6_NAEGR</name>
<feature type="compositionally biased region" description="Basic residues" evidence="1">
    <location>
        <begin position="210"/>
        <end position="226"/>
    </location>
</feature>
<feature type="region of interest" description="Disordered" evidence="1">
    <location>
        <begin position="40"/>
        <end position="106"/>
    </location>
</feature>
<evidence type="ECO:0000313" key="2">
    <source>
        <dbReference type="EMBL" id="EFC45931.1"/>
    </source>
</evidence>
<gene>
    <name evidence="2" type="ORF">NAEGRDRAFT_48234</name>
</gene>
<dbReference type="OMA" id="MEWGRST"/>
<feature type="compositionally biased region" description="Acidic residues" evidence="1">
    <location>
        <begin position="315"/>
        <end position="329"/>
    </location>
</feature>
<dbReference type="KEGG" id="ngr:NAEGRDRAFT_48234"/>
<dbReference type="EMBL" id="GG738861">
    <property type="protein sequence ID" value="EFC45931.1"/>
    <property type="molecule type" value="Genomic_DNA"/>
</dbReference>
<dbReference type="OrthoDB" id="10513078at2759"/>
<dbReference type="RefSeq" id="XP_002678675.1">
    <property type="nucleotide sequence ID" value="XM_002678629.1"/>
</dbReference>
<feature type="compositionally biased region" description="Acidic residues" evidence="1">
    <location>
        <begin position="237"/>
        <end position="265"/>
    </location>
</feature>
<reference evidence="2 3" key="1">
    <citation type="journal article" date="2010" name="Cell">
        <title>The genome of Naegleria gruberi illuminates early eukaryotic versatility.</title>
        <authorList>
            <person name="Fritz-Laylin L.K."/>
            <person name="Prochnik S.E."/>
            <person name="Ginger M.L."/>
            <person name="Dacks J.B."/>
            <person name="Carpenter M.L."/>
            <person name="Field M.C."/>
            <person name="Kuo A."/>
            <person name="Paredez A."/>
            <person name="Chapman J."/>
            <person name="Pham J."/>
            <person name="Shu S."/>
            <person name="Neupane R."/>
            <person name="Cipriano M."/>
            <person name="Mancuso J."/>
            <person name="Tu H."/>
            <person name="Salamov A."/>
            <person name="Lindquist E."/>
            <person name="Shapiro H."/>
            <person name="Lucas S."/>
            <person name="Grigoriev I.V."/>
            <person name="Cande W.Z."/>
            <person name="Fulton C."/>
            <person name="Rokhsar D.S."/>
            <person name="Dawson S.C."/>
        </authorList>
    </citation>
    <scope>NUCLEOTIDE SEQUENCE [LARGE SCALE GENOMIC DNA]</scope>
    <source>
        <strain evidence="2 3">NEG-M</strain>
    </source>
</reference>
<organism evidence="3">
    <name type="scientific">Naegleria gruberi</name>
    <name type="common">Amoeba</name>
    <dbReference type="NCBI Taxonomy" id="5762"/>
    <lineage>
        <taxon>Eukaryota</taxon>
        <taxon>Discoba</taxon>
        <taxon>Heterolobosea</taxon>
        <taxon>Tetramitia</taxon>
        <taxon>Eutetramitia</taxon>
        <taxon>Vahlkampfiidae</taxon>
        <taxon>Naegleria</taxon>
    </lineage>
</organism>
<proteinExistence type="predicted"/>
<feature type="compositionally biased region" description="Acidic residues" evidence="1">
    <location>
        <begin position="286"/>
        <end position="299"/>
    </location>
</feature>
<feature type="compositionally biased region" description="Low complexity" evidence="1">
    <location>
        <begin position="58"/>
        <end position="77"/>
    </location>
</feature>
<evidence type="ECO:0000256" key="1">
    <source>
        <dbReference type="SAM" id="MobiDB-lite"/>
    </source>
</evidence>
<dbReference type="VEuPathDB" id="AmoebaDB:NAEGRDRAFT_48234"/>
<dbReference type="Proteomes" id="UP000006671">
    <property type="component" value="Unassembled WGS sequence"/>
</dbReference>
<feature type="region of interest" description="Disordered" evidence="1">
    <location>
        <begin position="207"/>
        <end position="349"/>
    </location>
</feature>
<sequence length="349" mass="40159">MSSRNRRDLEELYEDEFDGFIEFENDDQKYELLREERALLESYDEEESRRPPSKASRKSVTNSSAAKTSAAKASAVKKITRKKAAGVTTADGDASGATQQDEGPKLPLKYRRIEKYTDKQMGFHVLHQALSENKEFKQLANVPLDSGNEKQVLTKRLNIYLDTLHDWCRTVFPDLQMDEALSFMESQSFSNRVHKAMEWGRSTFSSRYQKAVHNKEQRKRKRKKGQSKSVLPSYHEGDEEENQDDNREEEQDENNEQNEQNNDEDNVNKDDSFSTSPYRPKPYSQEDGEEEFQFEDDNTVEPSPKKKKRSSQGGAEEENVGGEAEEESTPYEPSLELAPNTDIPESVEI</sequence>
<protein>
    <submittedName>
        <fullName evidence="2">Predicted protein</fullName>
    </submittedName>
</protein>